<sequence>MNQTLTDPKYAMSVEATLKTGPVNYHQDEAWRRVLEMADSMRQRTELADILLPPDFTSGKTVVHMAFDTNVCPSGGLMHNMVRNSSVTQPINQRKLKSKELETMGYVADENGKVVLVDDVPIGPVYGILQYWGGKKQHKRWHMSKPIELDPNRKGDPCFMDDNMVAFVAHWKDSTKMATSMAELGKLLVNGIHDGQKVGMPRLIDLHWVT</sequence>
<dbReference type="EMBL" id="LAZR01008848">
    <property type="protein sequence ID" value="KKM76199.1"/>
    <property type="molecule type" value="Genomic_DNA"/>
</dbReference>
<accession>A0A0F9K288</accession>
<protein>
    <submittedName>
        <fullName evidence="1">Uncharacterized protein</fullName>
    </submittedName>
</protein>
<name>A0A0F9K288_9ZZZZ</name>
<organism evidence="1">
    <name type="scientific">marine sediment metagenome</name>
    <dbReference type="NCBI Taxonomy" id="412755"/>
    <lineage>
        <taxon>unclassified sequences</taxon>
        <taxon>metagenomes</taxon>
        <taxon>ecological metagenomes</taxon>
    </lineage>
</organism>
<evidence type="ECO:0000313" key="1">
    <source>
        <dbReference type="EMBL" id="KKM76199.1"/>
    </source>
</evidence>
<comment type="caution">
    <text evidence="1">The sequence shown here is derived from an EMBL/GenBank/DDBJ whole genome shotgun (WGS) entry which is preliminary data.</text>
</comment>
<reference evidence="1" key="1">
    <citation type="journal article" date="2015" name="Nature">
        <title>Complex archaea that bridge the gap between prokaryotes and eukaryotes.</title>
        <authorList>
            <person name="Spang A."/>
            <person name="Saw J.H."/>
            <person name="Jorgensen S.L."/>
            <person name="Zaremba-Niedzwiedzka K."/>
            <person name="Martijn J."/>
            <person name="Lind A.E."/>
            <person name="van Eijk R."/>
            <person name="Schleper C."/>
            <person name="Guy L."/>
            <person name="Ettema T.J."/>
        </authorList>
    </citation>
    <scope>NUCLEOTIDE SEQUENCE</scope>
</reference>
<proteinExistence type="predicted"/>
<dbReference type="AlphaFoldDB" id="A0A0F9K288"/>
<gene>
    <name evidence="1" type="ORF">LCGC14_1382550</name>
</gene>